<reference evidence="5" key="1">
    <citation type="submission" date="2019-09" db="EMBL/GenBank/DDBJ databases">
        <title>Distinct polysaccharide growth profiles of human intestinal Prevotella copri isolates.</title>
        <authorList>
            <person name="Fehlner-Peach H."/>
            <person name="Magnabosco C."/>
            <person name="Raghavan V."/>
            <person name="Scher J.U."/>
            <person name="Tett A."/>
            <person name="Cox L.M."/>
            <person name="Gottsegen C."/>
            <person name="Watters A."/>
            <person name="Wiltshire- Gordon J.D."/>
            <person name="Segata N."/>
            <person name="Bonneau R."/>
            <person name="Littman D.R."/>
        </authorList>
    </citation>
    <scope>NUCLEOTIDE SEQUENCE [LARGE SCALE GENOMIC DNA]</scope>
    <source>
        <strain evidence="5">iAA108</strain>
    </source>
</reference>
<dbReference type="Gene3D" id="3.20.20.140">
    <property type="entry name" value="Metal-dependent hydrolases"/>
    <property type="match status" value="1"/>
</dbReference>
<feature type="binding site" evidence="3">
    <location>
        <position position="85"/>
    </location>
    <ligand>
        <name>a divalent metal cation</name>
        <dbReference type="ChEBI" id="CHEBI:60240"/>
        <label>1</label>
    </ligand>
</feature>
<sequence length="232" mass="26821">MMIDTHCHFDMMPSPERYIQERERRGDIVIGMTNAPSHFQMGYQYVQHFKHIRLALGFHPLLAHELQEELPSFERLIDETSYVGEIGLDFSREGVVTQKIQIKSLERILAIVSGKNKIISVHSRNAELQLLSLLKKYHIKNVIFHWYSGDLSLVPYILDAGYYFSINEAMVSTLKGRKIIGSLPSDRILTETDSPFNRKDNLNNVYSYLSKIGCNEQIIYNNFKGLIANLQR</sequence>
<dbReference type="Proteomes" id="UP000421408">
    <property type="component" value="Unassembled WGS sequence"/>
</dbReference>
<protein>
    <submittedName>
        <fullName evidence="4">TatD family deoxyribonuclease</fullName>
    </submittedName>
</protein>
<comment type="caution">
    <text evidence="4">The sequence shown here is derived from an EMBL/GenBank/DDBJ whole genome shotgun (WGS) entry which is preliminary data.</text>
</comment>
<dbReference type="PANTHER" id="PTHR46124">
    <property type="entry name" value="D-AMINOACYL-TRNA DEACYLASE"/>
    <property type="match status" value="1"/>
</dbReference>
<gene>
    <name evidence="4" type="ORF">F7D74_06110</name>
</gene>
<dbReference type="EMBL" id="VZCC01000033">
    <property type="protein sequence ID" value="MQN83562.1"/>
    <property type="molecule type" value="Genomic_DNA"/>
</dbReference>
<dbReference type="GO" id="GO:0046872">
    <property type="term" value="F:metal ion binding"/>
    <property type="evidence" value="ECO:0007669"/>
    <property type="project" value="UniProtKB-KW"/>
</dbReference>
<name>A0AA90UYY8_9BACT</name>
<feature type="binding site" evidence="3">
    <location>
        <position position="8"/>
    </location>
    <ligand>
        <name>a divalent metal cation</name>
        <dbReference type="ChEBI" id="CHEBI:60240"/>
        <label>1</label>
    </ligand>
</feature>
<dbReference type="AlphaFoldDB" id="A0AA90UYY8"/>
<dbReference type="GO" id="GO:0016788">
    <property type="term" value="F:hydrolase activity, acting on ester bonds"/>
    <property type="evidence" value="ECO:0007669"/>
    <property type="project" value="InterPro"/>
</dbReference>
<dbReference type="PANTHER" id="PTHR46124:SF2">
    <property type="entry name" value="D-AMINOACYL-TRNA DEACYLASE"/>
    <property type="match status" value="1"/>
</dbReference>
<keyword evidence="3" id="KW-0479">Metal-binding</keyword>
<dbReference type="RefSeq" id="WP_153118675.1">
    <property type="nucleotide sequence ID" value="NZ_JBALKB010000001.1"/>
</dbReference>
<dbReference type="InterPro" id="IPR018228">
    <property type="entry name" value="DNase_TatD-rel_CS"/>
</dbReference>
<evidence type="ECO:0000313" key="4">
    <source>
        <dbReference type="EMBL" id="MQN83562.1"/>
    </source>
</evidence>
<feature type="binding site" evidence="3">
    <location>
        <position position="122"/>
    </location>
    <ligand>
        <name>a divalent metal cation</name>
        <dbReference type="ChEBI" id="CHEBI:60240"/>
        <label>2</label>
    </ligand>
</feature>
<feature type="binding site" evidence="3">
    <location>
        <position position="193"/>
    </location>
    <ligand>
        <name>a divalent metal cation</name>
        <dbReference type="ChEBI" id="CHEBI:60240"/>
        <label>1</label>
    </ligand>
</feature>
<organism evidence="4 5">
    <name type="scientific">Segatella copri</name>
    <dbReference type="NCBI Taxonomy" id="165179"/>
    <lineage>
        <taxon>Bacteria</taxon>
        <taxon>Pseudomonadati</taxon>
        <taxon>Bacteroidota</taxon>
        <taxon>Bacteroidia</taxon>
        <taxon>Bacteroidales</taxon>
        <taxon>Prevotellaceae</taxon>
        <taxon>Segatella</taxon>
    </lineage>
</organism>
<dbReference type="InterPro" id="IPR032466">
    <property type="entry name" value="Metal_Hydrolase"/>
</dbReference>
<dbReference type="PIRSF" id="PIRSF005902">
    <property type="entry name" value="DNase_TatD"/>
    <property type="match status" value="1"/>
</dbReference>
<dbReference type="SUPFAM" id="SSF51556">
    <property type="entry name" value="Metallo-dependent hydrolases"/>
    <property type="match status" value="1"/>
</dbReference>
<comment type="similarity">
    <text evidence="1">Belongs to the metallo-dependent hydrolases superfamily. TatD-type hydrolase family.</text>
</comment>
<dbReference type="Pfam" id="PF01026">
    <property type="entry name" value="TatD_DNase"/>
    <property type="match status" value="1"/>
</dbReference>
<evidence type="ECO:0000256" key="1">
    <source>
        <dbReference type="ARBA" id="ARBA00009275"/>
    </source>
</evidence>
<dbReference type="InterPro" id="IPR001130">
    <property type="entry name" value="TatD-like"/>
</dbReference>
<evidence type="ECO:0000313" key="5">
    <source>
        <dbReference type="Proteomes" id="UP000421408"/>
    </source>
</evidence>
<feature type="binding site" evidence="3">
    <location>
        <position position="145"/>
    </location>
    <ligand>
        <name>a divalent metal cation</name>
        <dbReference type="ChEBI" id="CHEBI:60240"/>
        <label>2</label>
    </ligand>
</feature>
<accession>A0AA90UYY8</accession>
<proteinExistence type="inferred from homology"/>
<dbReference type="PROSITE" id="PS01137">
    <property type="entry name" value="TATD_1"/>
    <property type="match status" value="1"/>
</dbReference>
<evidence type="ECO:0000256" key="2">
    <source>
        <dbReference type="ARBA" id="ARBA00022801"/>
    </source>
</evidence>
<evidence type="ECO:0000256" key="3">
    <source>
        <dbReference type="PIRSR" id="PIRSR005902-1"/>
    </source>
</evidence>
<feature type="binding site" evidence="3">
    <location>
        <position position="6"/>
    </location>
    <ligand>
        <name>a divalent metal cation</name>
        <dbReference type="ChEBI" id="CHEBI:60240"/>
        <label>1</label>
    </ligand>
</feature>
<keyword evidence="2" id="KW-0378">Hydrolase</keyword>